<accession>A0AA48I5K1</accession>
<dbReference type="GeneID" id="85491321"/>
<evidence type="ECO:0008006" key="4">
    <source>
        <dbReference type="Google" id="ProtNLM"/>
    </source>
</evidence>
<keyword evidence="3" id="KW-1185">Reference proteome</keyword>
<dbReference type="EMBL" id="AP028212">
    <property type="protein sequence ID" value="BEI87450.1"/>
    <property type="molecule type" value="Genomic_DNA"/>
</dbReference>
<dbReference type="CDD" id="cd00067">
    <property type="entry name" value="GAL4"/>
    <property type="match status" value="1"/>
</dbReference>
<feature type="compositionally biased region" description="Polar residues" evidence="1">
    <location>
        <begin position="1"/>
        <end position="18"/>
    </location>
</feature>
<protein>
    <recommendedName>
        <fullName evidence="4">Zn(2)-C6 fungal-type domain-containing protein</fullName>
    </recommendedName>
</protein>
<reference evidence="2" key="1">
    <citation type="journal article" date="2023" name="BMC Genomics">
        <title>Chromosome-level genome assemblies of Cutaneotrichosporon spp. (Trichosporonales, Basidiomycota) reveal imbalanced evolution between nucleotide sequences and chromosome synteny.</title>
        <authorList>
            <person name="Kobayashi Y."/>
            <person name="Kayamori A."/>
            <person name="Aoki K."/>
            <person name="Shiwa Y."/>
            <person name="Matsutani M."/>
            <person name="Fujita N."/>
            <person name="Sugita T."/>
            <person name="Iwasaki W."/>
            <person name="Tanaka N."/>
            <person name="Takashima M."/>
        </authorList>
    </citation>
    <scope>NUCLEOTIDE SEQUENCE</scope>
    <source>
        <strain evidence="2">HIS019</strain>
    </source>
</reference>
<gene>
    <name evidence="2" type="ORF">CcaverHIS019_0101680</name>
</gene>
<feature type="region of interest" description="Disordered" evidence="1">
    <location>
        <begin position="59"/>
        <end position="97"/>
    </location>
</feature>
<dbReference type="RefSeq" id="XP_060452716.1">
    <property type="nucleotide sequence ID" value="XM_060597322.1"/>
</dbReference>
<dbReference type="InterPro" id="IPR001138">
    <property type="entry name" value="Zn2Cys6_DnaBD"/>
</dbReference>
<evidence type="ECO:0000313" key="2">
    <source>
        <dbReference type="EMBL" id="BEI87450.1"/>
    </source>
</evidence>
<proteinExistence type="predicted"/>
<dbReference type="AlphaFoldDB" id="A0AA48I5K1"/>
<evidence type="ECO:0000256" key="1">
    <source>
        <dbReference type="SAM" id="MobiDB-lite"/>
    </source>
</evidence>
<dbReference type="Proteomes" id="UP001233271">
    <property type="component" value="Chromosome 1"/>
</dbReference>
<evidence type="ECO:0000313" key="3">
    <source>
        <dbReference type="Proteomes" id="UP001233271"/>
    </source>
</evidence>
<dbReference type="GO" id="GO:0000981">
    <property type="term" value="F:DNA-binding transcription factor activity, RNA polymerase II-specific"/>
    <property type="evidence" value="ECO:0007669"/>
    <property type="project" value="InterPro"/>
</dbReference>
<dbReference type="GO" id="GO:0008270">
    <property type="term" value="F:zinc ion binding"/>
    <property type="evidence" value="ECO:0007669"/>
    <property type="project" value="InterPro"/>
</dbReference>
<feature type="region of interest" description="Disordered" evidence="1">
    <location>
        <begin position="1"/>
        <end position="47"/>
    </location>
</feature>
<sequence length="247" mass="27603">MPDQQPHTYDQQPMNDQQPPVPDRPYIDQPYLPYQLHTPDQFQQPYLRDQFHQHLPDFQQLAPAPPQPALSHKFLAPRPQPVRRASTGDLPPTAAYPIHPAQLLPDQLPGQPRRSTSLQSRVFGSLGPGPDVCEACRCRRIPCSGYPCSGCMARGVNCVIAQTPTRIVERRKRRFAAVEYAVPESAMPPEIGVFGPTIMSPAEMPLSPLDLLQDHSYAGPARSASWPFLQDLAWPTEETESPQPYEG</sequence>
<dbReference type="KEGG" id="ccac:CcaHIS019_0101680"/>
<organism evidence="2 3">
    <name type="scientific">Cutaneotrichosporon cavernicola</name>
    <dbReference type="NCBI Taxonomy" id="279322"/>
    <lineage>
        <taxon>Eukaryota</taxon>
        <taxon>Fungi</taxon>
        <taxon>Dikarya</taxon>
        <taxon>Basidiomycota</taxon>
        <taxon>Agaricomycotina</taxon>
        <taxon>Tremellomycetes</taxon>
        <taxon>Trichosporonales</taxon>
        <taxon>Trichosporonaceae</taxon>
        <taxon>Cutaneotrichosporon</taxon>
    </lineage>
</organism>
<name>A0AA48I5K1_9TREE</name>